<organism evidence="1 2">
    <name type="scientific">Phytophthora megakarya</name>
    <dbReference type="NCBI Taxonomy" id="4795"/>
    <lineage>
        <taxon>Eukaryota</taxon>
        <taxon>Sar</taxon>
        <taxon>Stramenopiles</taxon>
        <taxon>Oomycota</taxon>
        <taxon>Peronosporomycetes</taxon>
        <taxon>Peronosporales</taxon>
        <taxon>Peronosporaceae</taxon>
        <taxon>Phytophthora</taxon>
    </lineage>
</organism>
<evidence type="ECO:0000313" key="1">
    <source>
        <dbReference type="EMBL" id="OWZ13893.1"/>
    </source>
</evidence>
<dbReference type="EMBL" id="NBNE01001470">
    <property type="protein sequence ID" value="OWZ13893.1"/>
    <property type="molecule type" value="Genomic_DNA"/>
</dbReference>
<reference evidence="2" key="1">
    <citation type="submission" date="2017-03" db="EMBL/GenBank/DDBJ databases">
        <title>Phytopthora megakarya and P. palmivora, two closely related causual agents of cacao black pod achieved similar genome size and gene model numbers by different mechanisms.</title>
        <authorList>
            <person name="Ali S."/>
            <person name="Shao J."/>
            <person name="Larry D.J."/>
            <person name="Kronmiller B."/>
            <person name="Shen D."/>
            <person name="Strem M.D."/>
            <person name="Melnick R.L."/>
            <person name="Guiltinan M.J."/>
            <person name="Tyler B.M."/>
            <person name="Meinhardt L.W."/>
            <person name="Bailey B.A."/>
        </authorList>
    </citation>
    <scope>NUCLEOTIDE SEQUENCE [LARGE SCALE GENOMIC DNA]</scope>
    <source>
        <strain evidence="2">zdho120</strain>
    </source>
</reference>
<accession>A0A225W815</accession>
<dbReference type="AlphaFoldDB" id="A0A225W815"/>
<proteinExistence type="predicted"/>
<keyword evidence="2" id="KW-1185">Reference proteome</keyword>
<protein>
    <submittedName>
        <fullName evidence="1">Uncharacterized protein</fullName>
    </submittedName>
</protein>
<gene>
    <name evidence="1" type="ORF">PHMEG_00012707</name>
</gene>
<name>A0A225W815_9STRA</name>
<sequence>MLMKGDVKGAFKKLMVNAHNVHWMMATLPKKYFLLIDLTAPFGWAGSPSCYSVNDHILVEPQTGPRLECSAAMLRLAMVMVLCPQAINEDKFCGGDQRCLH</sequence>
<dbReference type="OrthoDB" id="10058284at2759"/>
<evidence type="ECO:0000313" key="2">
    <source>
        <dbReference type="Proteomes" id="UP000198211"/>
    </source>
</evidence>
<comment type="caution">
    <text evidence="1">The sequence shown here is derived from an EMBL/GenBank/DDBJ whole genome shotgun (WGS) entry which is preliminary data.</text>
</comment>
<dbReference type="Proteomes" id="UP000198211">
    <property type="component" value="Unassembled WGS sequence"/>
</dbReference>